<evidence type="ECO:0000313" key="2">
    <source>
        <dbReference type="Proteomes" id="UP000823775"/>
    </source>
</evidence>
<dbReference type="EMBL" id="JACEIK010001593">
    <property type="protein sequence ID" value="MCD7470663.1"/>
    <property type="molecule type" value="Genomic_DNA"/>
</dbReference>
<gene>
    <name evidence="1" type="ORF">HAX54_010677</name>
</gene>
<keyword evidence="2" id="KW-1185">Reference proteome</keyword>
<name>A0ABS8THK3_DATST</name>
<sequence length="73" mass="8869">VHRSSSIIPPKFSSPVWEYFEVVQNNEEERKARFLRCRVIYKCDPKMYGTRNLKKHVERCLERGLYQENRLPI</sequence>
<organism evidence="1 2">
    <name type="scientific">Datura stramonium</name>
    <name type="common">Jimsonweed</name>
    <name type="synonym">Common thornapple</name>
    <dbReference type="NCBI Taxonomy" id="4076"/>
    <lineage>
        <taxon>Eukaryota</taxon>
        <taxon>Viridiplantae</taxon>
        <taxon>Streptophyta</taxon>
        <taxon>Embryophyta</taxon>
        <taxon>Tracheophyta</taxon>
        <taxon>Spermatophyta</taxon>
        <taxon>Magnoliopsida</taxon>
        <taxon>eudicotyledons</taxon>
        <taxon>Gunneridae</taxon>
        <taxon>Pentapetalae</taxon>
        <taxon>asterids</taxon>
        <taxon>lamiids</taxon>
        <taxon>Solanales</taxon>
        <taxon>Solanaceae</taxon>
        <taxon>Solanoideae</taxon>
        <taxon>Datureae</taxon>
        <taxon>Datura</taxon>
    </lineage>
</organism>
<evidence type="ECO:0008006" key="3">
    <source>
        <dbReference type="Google" id="ProtNLM"/>
    </source>
</evidence>
<proteinExistence type="predicted"/>
<accession>A0ABS8THK3</accession>
<feature type="non-terminal residue" evidence="1">
    <location>
        <position position="1"/>
    </location>
</feature>
<evidence type="ECO:0000313" key="1">
    <source>
        <dbReference type="EMBL" id="MCD7470663.1"/>
    </source>
</evidence>
<protein>
    <recommendedName>
        <fullName evidence="3">BED-type domain-containing protein</fullName>
    </recommendedName>
</protein>
<reference evidence="1 2" key="1">
    <citation type="journal article" date="2021" name="BMC Genomics">
        <title>Datura genome reveals duplications of psychoactive alkaloid biosynthetic genes and high mutation rate following tissue culture.</title>
        <authorList>
            <person name="Rajewski A."/>
            <person name="Carter-House D."/>
            <person name="Stajich J."/>
            <person name="Litt A."/>
        </authorList>
    </citation>
    <scope>NUCLEOTIDE SEQUENCE [LARGE SCALE GENOMIC DNA]</scope>
    <source>
        <strain evidence="1">AR-01</strain>
    </source>
</reference>
<dbReference type="SUPFAM" id="SSF57667">
    <property type="entry name" value="beta-beta-alpha zinc fingers"/>
    <property type="match status" value="1"/>
</dbReference>
<dbReference type="Proteomes" id="UP000823775">
    <property type="component" value="Unassembled WGS sequence"/>
</dbReference>
<dbReference type="InterPro" id="IPR036236">
    <property type="entry name" value="Znf_C2H2_sf"/>
</dbReference>
<comment type="caution">
    <text evidence="1">The sequence shown here is derived from an EMBL/GenBank/DDBJ whole genome shotgun (WGS) entry which is preliminary data.</text>
</comment>
<dbReference type="SMART" id="SM00614">
    <property type="entry name" value="ZnF_BED"/>
    <property type="match status" value="1"/>
</dbReference>